<evidence type="ECO:0000259" key="1">
    <source>
        <dbReference type="Pfam" id="PF12667"/>
    </source>
</evidence>
<dbReference type="EMBL" id="RAPN01000001">
    <property type="protein sequence ID" value="RKD91874.1"/>
    <property type="molecule type" value="Genomic_DNA"/>
</dbReference>
<keyword evidence="4" id="KW-1185">Reference proteome</keyword>
<dbReference type="InterPro" id="IPR038143">
    <property type="entry name" value="NigD-like_C_dom_sf"/>
</dbReference>
<name>A0A419W8X1_9BACT</name>
<dbReference type="Pfam" id="PF12667">
    <property type="entry name" value="NigD_N"/>
    <property type="match status" value="1"/>
</dbReference>
<dbReference type="Pfam" id="PF17415">
    <property type="entry name" value="NigD_C"/>
    <property type="match status" value="1"/>
</dbReference>
<proteinExistence type="predicted"/>
<protein>
    <submittedName>
        <fullName evidence="3">NigD-like protein</fullName>
    </submittedName>
</protein>
<dbReference type="AlphaFoldDB" id="A0A419W8X1"/>
<dbReference type="PROSITE" id="PS51257">
    <property type="entry name" value="PROKAR_LIPOPROTEIN"/>
    <property type="match status" value="1"/>
</dbReference>
<dbReference type="Proteomes" id="UP000283387">
    <property type="component" value="Unassembled WGS sequence"/>
</dbReference>
<comment type="caution">
    <text evidence="3">The sequence shown here is derived from an EMBL/GenBank/DDBJ whole genome shotgun (WGS) entry which is preliminary data.</text>
</comment>
<dbReference type="InterPro" id="IPR024299">
    <property type="entry name" value="NigD-like_OB_dom"/>
</dbReference>
<sequence length="250" mass="28508">MKLLKNGFFFLLISVFLVSCNDDDDDYSLGKYWITTGTVVKSSDYFSVTTDGGDKLWPSATNVDPEHLEDGMRVFVNYTILDDAEESSGYDYYVKINSMSEILTKPIFNFTAETTEEVRDSIGNDAVTITDTWFTDDYLNVQFEYGGGLGFTHFINLVKDTDDLETGDGEIILELKHNKNGDPYNYLQWGIASFDISELQVDGQTSVDIYLRALDKEGEYQYNLVLTYDYSLKEAQAKVFQKDDMLNMLE</sequence>
<dbReference type="OrthoDB" id="1097285at2"/>
<dbReference type="RefSeq" id="WP_120273138.1">
    <property type="nucleotide sequence ID" value="NZ_RAPN01000001.1"/>
</dbReference>
<evidence type="ECO:0000313" key="4">
    <source>
        <dbReference type="Proteomes" id="UP000283387"/>
    </source>
</evidence>
<accession>A0A419W8X1</accession>
<dbReference type="InterPro" id="IPR038179">
    <property type="entry name" value="NigD-like_N_sf"/>
</dbReference>
<organism evidence="3 4">
    <name type="scientific">Mangrovibacterium diazotrophicum</name>
    <dbReference type="NCBI Taxonomy" id="1261403"/>
    <lineage>
        <taxon>Bacteria</taxon>
        <taxon>Pseudomonadati</taxon>
        <taxon>Bacteroidota</taxon>
        <taxon>Bacteroidia</taxon>
        <taxon>Marinilabiliales</taxon>
        <taxon>Prolixibacteraceae</taxon>
        <taxon>Mangrovibacterium</taxon>
    </lineage>
</organism>
<reference evidence="3 4" key="1">
    <citation type="submission" date="2018-09" db="EMBL/GenBank/DDBJ databases">
        <title>Genomic Encyclopedia of Archaeal and Bacterial Type Strains, Phase II (KMG-II): from individual species to whole genera.</title>
        <authorList>
            <person name="Goeker M."/>
        </authorList>
    </citation>
    <scope>NUCLEOTIDE SEQUENCE [LARGE SCALE GENOMIC DNA]</scope>
    <source>
        <strain evidence="3 4">DSM 27148</strain>
    </source>
</reference>
<evidence type="ECO:0000313" key="3">
    <source>
        <dbReference type="EMBL" id="RKD91874.1"/>
    </source>
</evidence>
<dbReference type="Gene3D" id="2.60.40.2370">
    <property type="entry name" value="NigD-like, C-terminal beta sandwich domain"/>
    <property type="match status" value="1"/>
</dbReference>
<gene>
    <name evidence="3" type="ORF">BC643_2242</name>
</gene>
<feature type="domain" description="NigD-like C-terminal" evidence="2">
    <location>
        <begin position="113"/>
        <end position="221"/>
    </location>
</feature>
<dbReference type="Gene3D" id="2.40.50.500">
    <property type="entry name" value="NigD-like N-terminal OB domain"/>
    <property type="match status" value="1"/>
</dbReference>
<dbReference type="InterPro" id="IPR035376">
    <property type="entry name" value="NigD_C"/>
</dbReference>
<feature type="domain" description="NigD-like N-terminal OB" evidence="1">
    <location>
        <begin position="37"/>
        <end position="102"/>
    </location>
</feature>
<evidence type="ECO:0000259" key="2">
    <source>
        <dbReference type="Pfam" id="PF17415"/>
    </source>
</evidence>